<dbReference type="PROSITE" id="PS50985">
    <property type="entry name" value="GRAS"/>
    <property type="match status" value="1"/>
</dbReference>
<evidence type="ECO:0000256" key="2">
    <source>
        <dbReference type="ARBA" id="ARBA00023163"/>
    </source>
</evidence>
<evidence type="ECO:0000313" key="3">
    <source>
        <dbReference type="EMBL" id="KAH9307144.1"/>
    </source>
</evidence>
<dbReference type="AlphaFoldDB" id="A0AA38KMT3"/>
<dbReference type="Proteomes" id="UP000824469">
    <property type="component" value="Unassembled WGS sequence"/>
</dbReference>
<accession>A0AA38KMT3</accession>
<dbReference type="EMBL" id="JAHRHJ020000008">
    <property type="protein sequence ID" value="KAH9307144.1"/>
    <property type="molecule type" value="Genomic_DNA"/>
</dbReference>
<evidence type="ECO:0000313" key="4">
    <source>
        <dbReference type="Proteomes" id="UP000824469"/>
    </source>
</evidence>
<proteinExistence type="predicted"/>
<organism evidence="3 4">
    <name type="scientific">Taxus chinensis</name>
    <name type="common">Chinese yew</name>
    <name type="synonym">Taxus wallichiana var. chinensis</name>
    <dbReference type="NCBI Taxonomy" id="29808"/>
    <lineage>
        <taxon>Eukaryota</taxon>
        <taxon>Viridiplantae</taxon>
        <taxon>Streptophyta</taxon>
        <taxon>Embryophyta</taxon>
        <taxon>Tracheophyta</taxon>
        <taxon>Spermatophyta</taxon>
        <taxon>Pinopsida</taxon>
        <taxon>Pinidae</taxon>
        <taxon>Conifers II</taxon>
        <taxon>Cupressales</taxon>
        <taxon>Taxaceae</taxon>
        <taxon>Taxus</taxon>
    </lineage>
</organism>
<comment type="caution">
    <text evidence="3">The sequence shown here is derived from an EMBL/GenBank/DDBJ whole genome shotgun (WGS) entry which is preliminary data.</text>
</comment>
<keyword evidence="1" id="KW-0805">Transcription regulation</keyword>
<protein>
    <recommendedName>
        <fullName evidence="5">Nodulation signaling pathway 2-like protein</fullName>
    </recommendedName>
</protein>
<dbReference type="Pfam" id="PF03514">
    <property type="entry name" value="GRAS"/>
    <property type="match status" value="1"/>
</dbReference>
<name>A0AA38KMT3_TAXCH</name>
<evidence type="ECO:0008006" key="5">
    <source>
        <dbReference type="Google" id="ProtNLM"/>
    </source>
</evidence>
<dbReference type="OMA" id="DEDPACT"/>
<sequence>MEDIIMQEWGGRVFENWQDGHVNDIDFSDAEPFVLDLSNTQWPCWSEELLLEDNELQYSSSTPEFLSAPEDEFMQIMDTDESMGKLDRCRSDGQGLSGREEVASYDSISINFESSGSSSIDSDGFIPCSTDSEEYKGLRLVHLLTACAQAISDGAYDLVEIILCRLRELVSPTGSSMQRVAYYLSQSLQQQIPHTSAGGSDMLKPWYNTNKDPNYLGAFSLLNQVYPYIKIAHFTANQAILEAIPAQTQKVIHIIDFDIVEGMQWPPLMEALKNENYKIGHLKITAVKWHDDDPGPSSSLCNDTGRRLSEYASSLGIPFSFQETELESVGNSRGSNEIVIANCMWELPHMCERSKKQLLEFVQGTRHLNPAILTVGSGPRGIDDQEKHSFMDRFSQCLRNLCAVCDSSEAGLPEQYGLARAMVERLFLGPMMCRPINYIVNEDEGGLIKVADIPVKCGFSERDMSSKNLMYAKYMVTGSDAGRCYTVERVNGHDLVLKWNSTSLTSVSTWNANAI</sequence>
<keyword evidence="2" id="KW-0804">Transcription</keyword>
<dbReference type="InterPro" id="IPR005202">
    <property type="entry name" value="TF_GRAS"/>
</dbReference>
<dbReference type="PANTHER" id="PTHR31636">
    <property type="entry name" value="OSJNBA0084A10.13 PROTEIN-RELATED"/>
    <property type="match status" value="1"/>
</dbReference>
<reference evidence="3 4" key="1">
    <citation type="journal article" date="2021" name="Nat. Plants">
        <title>The Taxus genome provides insights into paclitaxel biosynthesis.</title>
        <authorList>
            <person name="Xiong X."/>
            <person name="Gou J."/>
            <person name="Liao Q."/>
            <person name="Li Y."/>
            <person name="Zhou Q."/>
            <person name="Bi G."/>
            <person name="Li C."/>
            <person name="Du R."/>
            <person name="Wang X."/>
            <person name="Sun T."/>
            <person name="Guo L."/>
            <person name="Liang H."/>
            <person name="Lu P."/>
            <person name="Wu Y."/>
            <person name="Zhang Z."/>
            <person name="Ro D.K."/>
            <person name="Shang Y."/>
            <person name="Huang S."/>
            <person name="Yan J."/>
        </authorList>
    </citation>
    <scope>NUCLEOTIDE SEQUENCE [LARGE SCALE GENOMIC DNA]</scope>
    <source>
        <strain evidence="3">Ta-2019</strain>
    </source>
</reference>
<evidence type="ECO:0000256" key="1">
    <source>
        <dbReference type="ARBA" id="ARBA00023015"/>
    </source>
</evidence>
<keyword evidence="4" id="KW-1185">Reference proteome</keyword>
<gene>
    <name evidence="3" type="ORF">KI387_043816</name>
</gene>